<proteinExistence type="predicted"/>
<evidence type="ECO:0000313" key="2">
    <source>
        <dbReference type="Proteomes" id="UP001295794"/>
    </source>
</evidence>
<protein>
    <submittedName>
        <fullName evidence="1">Uncharacterized protein</fullName>
    </submittedName>
</protein>
<gene>
    <name evidence="1" type="ORF">MYCIT1_LOCUS24356</name>
</gene>
<keyword evidence="2" id="KW-1185">Reference proteome</keyword>
<evidence type="ECO:0000313" key="1">
    <source>
        <dbReference type="EMBL" id="CAK5276240.1"/>
    </source>
</evidence>
<comment type="caution">
    <text evidence="1">The sequence shown here is derived from an EMBL/GenBank/DDBJ whole genome shotgun (WGS) entry which is preliminary data.</text>
</comment>
<dbReference type="EMBL" id="CAVNYO010000405">
    <property type="protein sequence ID" value="CAK5276240.1"/>
    <property type="molecule type" value="Genomic_DNA"/>
</dbReference>
<dbReference type="AlphaFoldDB" id="A0AAD2HJ45"/>
<sequence length="271" mass="29818">MAERTLVRVRGTGNLLAEGVRGLLEFSQPYPGDNLAGVQSPGRFLVYSPGHGATYVVKDGVNSLTSELSLELLLDPRFELAAWYTRRVSQQLNLGDGHVSPRHRIAVDDMLGIQLGFYLEDAVAQGWFICEDDINIEPCFSVNDRWGPTVPSAYVLEGFGSGEDLIRVTVTRQQLLEGKTDVVGMLVKARQRQLLREIRPCSPMVPQDDWWLTYKPMKADGENPGVILCHGAQVPSDKVGSIARSASFPRSGETVVVKLLVVVVHVNGHLL</sequence>
<accession>A0AAD2HJ45</accession>
<name>A0AAD2HJ45_9AGAR</name>
<organism evidence="1 2">
    <name type="scientific">Mycena citricolor</name>
    <dbReference type="NCBI Taxonomy" id="2018698"/>
    <lineage>
        <taxon>Eukaryota</taxon>
        <taxon>Fungi</taxon>
        <taxon>Dikarya</taxon>
        <taxon>Basidiomycota</taxon>
        <taxon>Agaricomycotina</taxon>
        <taxon>Agaricomycetes</taxon>
        <taxon>Agaricomycetidae</taxon>
        <taxon>Agaricales</taxon>
        <taxon>Marasmiineae</taxon>
        <taxon>Mycenaceae</taxon>
        <taxon>Mycena</taxon>
    </lineage>
</organism>
<dbReference type="Proteomes" id="UP001295794">
    <property type="component" value="Unassembled WGS sequence"/>
</dbReference>
<reference evidence="1" key="1">
    <citation type="submission" date="2023-11" db="EMBL/GenBank/DDBJ databases">
        <authorList>
            <person name="De Vega J J."/>
            <person name="De Vega J J."/>
        </authorList>
    </citation>
    <scope>NUCLEOTIDE SEQUENCE</scope>
</reference>